<feature type="transmembrane region" description="Helical" evidence="6">
    <location>
        <begin position="260"/>
        <end position="281"/>
    </location>
</feature>
<protein>
    <recommendedName>
        <fullName evidence="7">ABC-2 type transporter transmembrane domain-containing protein</fullName>
    </recommendedName>
</protein>
<dbReference type="GO" id="GO:0005886">
    <property type="term" value="C:plasma membrane"/>
    <property type="evidence" value="ECO:0007669"/>
    <property type="project" value="UniProtKB-SubCell"/>
</dbReference>
<evidence type="ECO:0000256" key="6">
    <source>
        <dbReference type="SAM" id="Phobius"/>
    </source>
</evidence>
<comment type="caution">
    <text evidence="8">The sequence shown here is derived from an EMBL/GenBank/DDBJ whole genome shotgun (WGS) entry which is preliminary data.</text>
</comment>
<dbReference type="KEGG" id="cck:Ccar_20890"/>
<dbReference type="RefSeq" id="WP_007062877.1">
    <property type="nucleotide sequence ID" value="NZ_ACVI01000085.1"/>
</dbReference>
<dbReference type="EMBL" id="ACVI01000085">
    <property type="protein sequence ID" value="EET85558.1"/>
    <property type="molecule type" value="Genomic_DNA"/>
</dbReference>
<dbReference type="OrthoDB" id="1711024at2"/>
<dbReference type="AlphaFoldDB" id="C6PYX5"/>
<proteinExistence type="predicted"/>
<dbReference type="PANTHER" id="PTHR30294:SF29">
    <property type="entry name" value="MULTIDRUG ABC TRANSPORTER PERMEASE YBHS-RELATED"/>
    <property type="match status" value="1"/>
</dbReference>
<keyword evidence="2" id="KW-1003">Cell membrane</keyword>
<organism evidence="8 9">
    <name type="scientific">Clostridium carboxidivorans P7</name>
    <dbReference type="NCBI Taxonomy" id="536227"/>
    <lineage>
        <taxon>Bacteria</taxon>
        <taxon>Bacillati</taxon>
        <taxon>Bacillota</taxon>
        <taxon>Clostridia</taxon>
        <taxon>Eubacteriales</taxon>
        <taxon>Clostridiaceae</taxon>
        <taxon>Clostridium</taxon>
    </lineage>
</organism>
<dbReference type="eggNOG" id="COG0842">
    <property type="taxonomic scope" value="Bacteria"/>
</dbReference>
<gene>
    <name evidence="8" type="ORF">CcarbDRAFT_3992</name>
</gene>
<feature type="transmembrane region" description="Helical" evidence="6">
    <location>
        <begin position="288"/>
        <end position="310"/>
    </location>
</feature>
<dbReference type="InterPro" id="IPR051449">
    <property type="entry name" value="ABC-2_transporter_component"/>
</dbReference>
<comment type="subcellular location">
    <subcellularLocation>
        <location evidence="1">Cell membrane</location>
        <topology evidence="1">Multi-pass membrane protein</topology>
    </subcellularLocation>
</comment>
<dbReference type="Pfam" id="PF12698">
    <property type="entry name" value="ABC2_membrane_3"/>
    <property type="match status" value="1"/>
</dbReference>
<evidence type="ECO:0000256" key="1">
    <source>
        <dbReference type="ARBA" id="ARBA00004651"/>
    </source>
</evidence>
<dbReference type="Proteomes" id="UP000004198">
    <property type="component" value="Unassembled WGS sequence"/>
</dbReference>
<sequence>MKSFFKILKEERSPLLKTIILTIVATLIFGYAMSNPYIDNIPFGIVDKDNSNLSRTVIQQLKINPGLNVNYYADSDTELEKAIKDRRVNGGIIIPKHFEKDVSLAKSPSALIVIDGTSLPKEASILGYASQVLGTINAGAQISVLQGNGMVPYQSKQAVLNFSYGERILYEPQSSYLRYLIYTLIPLVNQGFFVPVLLVPALMKKKEQFAHIKMCSKEGVKAVIGLIGRVLLYSTICIILIFTCLCIVDKLFGVPLRGDILIYIVLMSLFFINLTAMGLVFTSFMDNLGHFILLFNLINIPIFLTCGIIFPDYLLPTGMPEALNSLWPFRHMTMGLKMLNLKGLSWDLMLPYLKNELKFGAFWLPIGLAMYSARIAFMKYKNSKIPKEYISQEDIVEENIIREGAVQEDVI</sequence>
<feature type="transmembrane region" description="Helical" evidence="6">
    <location>
        <begin position="359"/>
        <end position="377"/>
    </location>
</feature>
<keyword evidence="3 6" id="KW-0812">Transmembrane</keyword>
<name>C6PYX5_9CLOT</name>
<evidence type="ECO:0000256" key="4">
    <source>
        <dbReference type="ARBA" id="ARBA00022989"/>
    </source>
</evidence>
<keyword evidence="9" id="KW-1185">Reference proteome</keyword>
<dbReference type="GO" id="GO:0140359">
    <property type="term" value="F:ABC-type transporter activity"/>
    <property type="evidence" value="ECO:0007669"/>
    <property type="project" value="InterPro"/>
</dbReference>
<keyword evidence="4 6" id="KW-1133">Transmembrane helix</keyword>
<dbReference type="STRING" id="536227.Ccar_20890"/>
<evidence type="ECO:0000256" key="5">
    <source>
        <dbReference type="ARBA" id="ARBA00023136"/>
    </source>
</evidence>
<keyword evidence="5 6" id="KW-0472">Membrane</keyword>
<dbReference type="InterPro" id="IPR013525">
    <property type="entry name" value="ABC2_TM"/>
</dbReference>
<feature type="transmembrane region" description="Helical" evidence="6">
    <location>
        <begin position="223"/>
        <end position="248"/>
    </location>
</feature>
<reference evidence="8 9" key="1">
    <citation type="submission" date="2009-06" db="EMBL/GenBank/DDBJ databases">
        <title>The draft genome of Clostridium carboxidivorans P7.</title>
        <authorList>
            <consortium name="US DOE Joint Genome Institute (JGI-PGF)"/>
            <person name="Lucas S."/>
            <person name="Copeland A."/>
            <person name="Lapidus A."/>
            <person name="Glavina del Rio T."/>
            <person name="Tice H."/>
            <person name="Bruce D."/>
            <person name="Goodwin L."/>
            <person name="Pitluck S."/>
            <person name="Larimer F."/>
            <person name="Land M.L."/>
            <person name="Hauser L."/>
            <person name="Hemme C.L."/>
        </authorList>
    </citation>
    <scope>NUCLEOTIDE SEQUENCE [LARGE SCALE GENOMIC DNA]</scope>
    <source>
        <strain evidence="8 9">P7</strain>
    </source>
</reference>
<feature type="transmembrane region" description="Helical" evidence="6">
    <location>
        <begin position="15"/>
        <end position="33"/>
    </location>
</feature>
<feature type="domain" description="ABC-2 type transporter transmembrane" evidence="7">
    <location>
        <begin position="18"/>
        <end position="353"/>
    </location>
</feature>
<dbReference type="PANTHER" id="PTHR30294">
    <property type="entry name" value="MEMBRANE COMPONENT OF ABC TRANSPORTER YHHJ-RELATED"/>
    <property type="match status" value="1"/>
</dbReference>
<evidence type="ECO:0000313" key="9">
    <source>
        <dbReference type="Proteomes" id="UP000004198"/>
    </source>
</evidence>
<feature type="transmembrane region" description="Helical" evidence="6">
    <location>
        <begin position="179"/>
        <end position="202"/>
    </location>
</feature>
<evidence type="ECO:0000256" key="2">
    <source>
        <dbReference type="ARBA" id="ARBA00022475"/>
    </source>
</evidence>
<accession>C6PYX5</accession>
<evidence type="ECO:0000313" key="8">
    <source>
        <dbReference type="EMBL" id="EET85558.1"/>
    </source>
</evidence>
<evidence type="ECO:0000259" key="7">
    <source>
        <dbReference type="Pfam" id="PF12698"/>
    </source>
</evidence>
<dbReference type="Gene3D" id="3.40.1710.10">
    <property type="entry name" value="abc type-2 transporter like domain"/>
    <property type="match status" value="1"/>
</dbReference>
<evidence type="ECO:0000256" key="3">
    <source>
        <dbReference type="ARBA" id="ARBA00022692"/>
    </source>
</evidence>
<dbReference type="PATRIC" id="fig|536227.13.peg.4339"/>